<dbReference type="EMBL" id="KZ451979">
    <property type="protein sequence ID" value="PKA55449.1"/>
    <property type="molecule type" value="Genomic_DNA"/>
</dbReference>
<dbReference type="GO" id="GO:0009507">
    <property type="term" value="C:chloroplast"/>
    <property type="evidence" value="ECO:0007669"/>
    <property type="project" value="TreeGrafter"/>
</dbReference>
<sequence length="210" mass="23804">MTASSFTCRSTSPSFIITYFRAEVQGTSRFQTIPIFFPPNFQSNKGSCSSVEVLKPAREFLRRRGIESFDADLGLASNLVEDDDDEGLCPVDCVREFKSEEEFARILKKAQETKALVVVDFYRTSCGSCKYIEQGFAKLCRGSGDEQASVVFLKHNVLDEYDEQSEVAERLRIKAVPLFHFYKNGILVEAFPTRDKQRIMAAILKYTSLD</sequence>
<evidence type="ECO:0000259" key="1">
    <source>
        <dbReference type="PROSITE" id="PS51352"/>
    </source>
</evidence>
<dbReference type="PANTHER" id="PTHR47912:SF1">
    <property type="entry name" value="THIOREDOXIN-LIKE 4, CHLOROPLASTIC"/>
    <property type="match status" value="1"/>
</dbReference>
<name>A0A2I0AIS3_9ASPA</name>
<dbReference type="SUPFAM" id="SSF52833">
    <property type="entry name" value="Thioredoxin-like"/>
    <property type="match status" value="1"/>
</dbReference>
<dbReference type="OrthoDB" id="10263751at2759"/>
<dbReference type="Gene3D" id="3.40.30.10">
    <property type="entry name" value="Glutaredoxin"/>
    <property type="match status" value="1"/>
</dbReference>
<dbReference type="PANTHER" id="PTHR47912">
    <property type="entry name" value="THIOREDOXIN-LIKE 4, CHLOROPLASTIC"/>
    <property type="match status" value="1"/>
</dbReference>
<protein>
    <submittedName>
        <fullName evidence="2">Thioredoxin-like 4, chloroplastic</fullName>
    </submittedName>
</protein>
<dbReference type="InterPro" id="IPR013766">
    <property type="entry name" value="Thioredoxin_domain"/>
</dbReference>
<evidence type="ECO:0000313" key="3">
    <source>
        <dbReference type="Proteomes" id="UP000236161"/>
    </source>
</evidence>
<dbReference type="AlphaFoldDB" id="A0A2I0AIS3"/>
<dbReference type="STRING" id="1088818.A0A2I0AIS3"/>
<organism evidence="2 3">
    <name type="scientific">Apostasia shenzhenica</name>
    <dbReference type="NCBI Taxonomy" id="1088818"/>
    <lineage>
        <taxon>Eukaryota</taxon>
        <taxon>Viridiplantae</taxon>
        <taxon>Streptophyta</taxon>
        <taxon>Embryophyta</taxon>
        <taxon>Tracheophyta</taxon>
        <taxon>Spermatophyta</taxon>
        <taxon>Magnoliopsida</taxon>
        <taxon>Liliopsida</taxon>
        <taxon>Asparagales</taxon>
        <taxon>Orchidaceae</taxon>
        <taxon>Apostasioideae</taxon>
        <taxon>Apostasia</taxon>
    </lineage>
</organism>
<proteinExistence type="predicted"/>
<dbReference type="InterPro" id="IPR036249">
    <property type="entry name" value="Thioredoxin-like_sf"/>
</dbReference>
<reference evidence="2 3" key="1">
    <citation type="journal article" date="2017" name="Nature">
        <title>The Apostasia genome and the evolution of orchids.</title>
        <authorList>
            <person name="Zhang G.Q."/>
            <person name="Liu K.W."/>
            <person name="Li Z."/>
            <person name="Lohaus R."/>
            <person name="Hsiao Y.Y."/>
            <person name="Niu S.C."/>
            <person name="Wang J.Y."/>
            <person name="Lin Y.C."/>
            <person name="Xu Q."/>
            <person name="Chen L.J."/>
            <person name="Yoshida K."/>
            <person name="Fujiwara S."/>
            <person name="Wang Z.W."/>
            <person name="Zhang Y.Q."/>
            <person name="Mitsuda N."/>
            <person name="Wang M."/>
            <person name="Liu G.H."/>
            <person name="Pecoraro L."/>
            <person name="Huang H.X."/>
            <person name="Xiao X.J."/>
            <person name="Lin M."/>
            <person name="Wu X.Y."/>
            <person name="Wu W.L."/>
            <person name="Chen Y.Y."/>
            <person name="Chang S.B."/>
            <person name="Sakamoto S."/>
            <person name="Ohme-Takagi M."/>
            <person name="Yagi M."/>
            <person name="Zeng S.J."/>
            <person name="Shen C.Y."/>
            <person name="Yeh C.M."/>
            <person name="Luo Y.B."/>
            <person name="Tsai W.C."/>
            <person name="Van de Peer Y."/>
            <person name="Liu Z.J."/>
        </authorList>
    </citation>
    <scope>NUCLEOTIDE SEQUENCE [LARGE SCALE GENOMIC DNA]</scope>
    <source>
        <strain evidence="3">cv. Shenzhen</strain>
        <tissue evidence="2">Stem</tissue>
    </source>
</reference>
<keyword evidence="3" id="KW-1185">Reference proteome</keyword>
<dbReference type="PROSITE" id="PS51352">
    <property type="entry name" value="THIOREDOXIN_2"/>
    <property type="match status" value="1"/>
</dbReference>
<evidence type="ECO:0000313" key="2">
    <source>
        <dbReference type="EMBL" id="PKA55449.1"/>
    </source>
</evidence>
<dbReference type="CDD" id="cd02947">
    <property type="entry name" value="TRX_family"/>
    <property type="match status" value="1"/>
</dbReference>
<dbReference type="Pfam" id="PF00085">
    <property type="entry name" value="Thioredoxin"/>
    <property type="match status" value="1"/>
</dbReference>
<dbReference type="Proteomes" id="UP000236161">
    <property type="component" value="Unassembled WGS sequence"/>
</dbReference>
<gene>
    <name evidence="2" type="ORF">AXF42_Ash006651</name>
</gene>
<accession>A0A2I0AIS3</accession>
<dbReference type="InterPro" id="IPR044176">
    <property type="entry name" value="TRL4_chloroplastic"/>
</dbReference>
<feature type="domain" description="Thioredoxin" evidence="1">
    <location>
        <begin position="68"/>
        <end position="208"/>
    </location>
</feature>